<reference evidence="1 2" key="1">
    <citation type="submission" date="2019-04" db="EMBL/GenBank/DDBJ databases">
        <authorList>
            <person name="Feng G."/>
            <person name="Zhu H."/>
        </authorList>
    </citation>
    <scope>NUCLEOTIDE SEQUENCE [LARGE SCALE GENOMIC DNA]</scope>
    <source>
        <strain evidence="1 2">6HR-1</strain>
    </source>
</reference>
<dbReference type="InterPro" id="IPR056238">
    <property type="entry name" value="YunG-like"/>
</dbReference>
<protein>
    <submittedName>
        <fullName evidence="1">Uncharacterized protein</fullName>
    </submittedName>
</protein>
<comment type="caution">
    <text evidence="1">The sequence shown here is derived from an EMBL/GenBank/DDBJ whole genome shotgun (WGS) entry which is preliminary data.</text>
</comment>
<evidence type="ECO:0000313" key="2">
    <source>
        <dbReference type="Proteomes" id="UP000297535"/>
    </source>
</evidence>
<gene>
    <name evidence="1" type="ORF">EU555_23180</name>
</gene>
<accession>A0A4Z0NJZ7</accession>
<dbReference type="Proteomes" id="UP000297535">
    <property type="component" value="Unassembled WGS sequence"/>
</dbReference>
<dbReference type="EMBL" id="SRLB01000018">
    <property type="protein sequence ID" value="TGD96667.1"/>
    <property type="molecule type" value="Genomic_DNA"/>
</dbReference>
<proteinExistence type="predicted"/>
<evidence type="ECO:0000313" key="1">
    <source>
        <dbReference type="EMBL" id="TGD96667.1"/>
    </source>
</evidence>
<dbReference type="AlphaFoldDB" id="A0A4Z0NJZ7"/>
<keyword evidence="2" id="KW-1185">Reference proteome</keyword>
<organism evidence="1 2">
    <name type="scientific">Methylobacterium nonmethylotrophicum</name>
    <dbReference type="NCBI Taxonomy" id="1141884"/>
    <lineage>
        <taxon>Bacteria</taxon>
        <taxon>Pseudomonadati</taxon>
        <taxon>Pseudomonadota</taxon>
        <taxon>Alphaproteobacteria</taxon>
        <taxon>Hyphomicrobiales</taxon>
        <taxon>Methylobacteriaceae</taxon>
        <taxon>Methylobacterium</taxon>
    </lineage>
</organism>
<dbReference type="OrthoDB" id="9792518at2"/>
<name>A0A4Z0NJZ7_9HYPH</name>
<sequence>MPVQLRSIMRERWSIETSSLWLPENPARGQCDVTSLIVHDLCGGDILKNRAPDGWHFYNWANGERHDLTDSQFSFIIDYSDLLSRRDDALAGTALKQRMILRNRVVRRIEFCGVNAV</sequence>
<dbReference type="Pfam" id="PF24585">
    <property type="entry name" value="YunG"/>
    <property type="match status" value="1"/>
</dbReference>